<accession>A0A495E8J4</accession>
<evidence type="ECO:0000313" key="3">
    <source>
        <dbReference type="Proteomes" id="UP000269412"/>
    </source>
</evidence>
<dbReference type="InterPro" id="IPR034660">
    <property type="entry name" value="DinB/YfiT-like"/>
</dbReference>
<reference evidence="2 3" key="1">
    <citation type="submission" date="2018-10" db="EMBL/GenBank/DDBJ databases">
        <title>Genomic Encyclopedia of Archaeal and Bacterial Type Strains, Phase II (KMG-II): from individual species to whole genera.</title>
        <authorList>
            <person name="Goeker M."/>
        </authorList>
    </citation>
    <scope>NUCLEOTIDE SEQUENCE [LARGE SCALE GENOMIC DNA]</scope>
    <source>
        <strain evidence="2 3">DSM 25230</strain>
    </source>
</reference>
<feature type="domain" description="DinB-like" evidence="1">
    <location>
        <begin position="11"/>
        <end position="140"/>
    </location>
</feature>
<proteinExistence type="predicted"/>
<sequence length="156" mass="18689">MNSIEVILLNFSEIRRRSINLWSGIPLQNLNWRPDKRAFSIIEMIRHVLEGEHLFHKIIQNQGNIGNYKSPWEDLAYLDLKTELDFSKRYRIEFLNMIKELNEADLKTIRIERKEVGQSKNLGDYLNRIAYHESVHTGQMLHYLREANIKRPIIWD</sequence>
<dbReference type="InterPro" id="IPR024775">
    <property type="entry name" value="DinB-like"/>
</dbReference>
<name>A0A495E8J4_9FLAO</name>
<evidence type="ECO:0000259" key="1">
    <source>
        <dbReference type="Pfam" id="PF12867"/>
    </source>
</evidence>
<organism evidence="2 3">
    <name type="scientific">Maribacter vaceletii</name>
    <dbReference type="NCBI Taxonomy" id="1206816"/>
    <lineage>
        <taxon>Bacteria</taxon>
        <taxon>Pseudomonadati</taxon>
        <taxon>Bacteroidota</taxon>
        <taxon>Flavobacteriia</taxon>
        <taxon>Flavobacteriales</taxon>
        <taxon>Flavobacteriaceae</taxon>
        <taxon>Maribacter</taxon>
    </lineage>
</organism>
<gene>
    <name evidence="2" type="ORF">CLV91_1982</name>
</gene>
<dbReference type="EMBL" id="RBIQ01000008">
    <property type="protein sequence ID" value="RKR13265.1"/>
    <property type="molecule type" value="Genomic_DNA"/>
</dbReference>
<dbReference type="RefSeq" id="WP_121067101.1">
    <property type="nucleotide sequence ID" value="NZ_RBIQ01000008.1"/>
</dbReference>
<dbReference type="Proteomes" id="UP000269412">
    <property type="component" value="Unassembled WGS sequence"/>
</dbReference>
<dbReference type="SUPFAM" id="SSF109854">
    <property type="entry name" value="DinB/YfiT-like putative metalloenzymes"/>
    <property type="match status" value="1"/>
</dbReference>
<dbReference type="AlphaFoldDB" id="A0A495E8J4"/>
<comment type="caution">
    <text evidence="2">The sequence shown here is derived from an EMBL/GenBank/DDBJ whole genome shotgun (WGS) entry which is preliminary data.</text>
</comment>
<dbReference type="OrthoDB" id="119432at2"/>
<evidence type="ECO:0000313" key="2">
    <source>
        <dbReference type="EMBL" id="RKR13265.1"/>
    </source>
</evidence>
<protein>
    <submittedName>
        <fullName evidence="2">Putative damage-inducible protein DinB</fullName>
    </submittedName>
</protein>
<dbReference type="Pfam" id="PF12867">
    <property type="entry name" value="DinB_2"/>
    <property type="match status" value="1"/>
</dbReference>
<keyword evidence="3" id="KW-1185">Reference proteome</keyword>
<dbReference type="Gene3D" id="1.20.120.450">
    <property type="entry name" value="dinb family like domain"/>
    <property type="match status" value="1"/>
</dbReference>